<evidence type="ECO:0000256" key="1">
    <source>
        <dbReference type="SAM" id="MobiDB-lite"/>
    </source>
</evidence>
<accession>A0A8D8C797</accession>
<feature type="region of interest" description="Disordered" evidence="1">
    <location>
        <begin position="21"/>
        <end position="40"/>
    </location>
</feature>
<feature type="compositionally biased region" description="Basic and acidic residues" evidence="1">
    <location>
        <begin position="27"/>
        <end position="37"/>
    </location>
</feature>
<feature type="compositionally biased region" description="Basic and acidic residues" evidence="1">
    <location>
        <begin position="74"/>
        <end position="83"/>
    </location>
</feature>
<evidence type="ECO:0000313" key="2">
    <source>
        <dbReference type="EMBL" id="CAG6485902.1"/>
    </source>
</evidence>
<protein>
    <submittedName>
        <fullName evidence="2">(northern house mosquito) hypothetical protein</fullName>
    </submittedName>
</protein>
<proteinExistence type="predicted"/>
<name>A0A8D8C797_CULPI</name>
<sequence length="100" mass="11272">MFPQKILTDLCESPELLRGMTMAQKVPSERRYSRSDLKTGTMGEVLHYAPRSSFGAKVQGQKRKSARSWSNDDLTGRRNDDSGHSTTAKKKISQPRTPVF</sequence>
<organism evidence="2">
    <name type="scientific">Culex pipiens</name>
    <name type="common">House mosquito</name>
    <dbReference type="NCBI Taxonomy" id="7175"/>
    <lineage>
        <taxon>Eukaryota</taxon>
        <taxon>Metazoa</taxon>
        <taxon>Ecdysozoa</taxon>
        <taxon>Arthropoda</taxon>
        <taxon>Hexapoda</taxon>
        <taxon>Insecta</taxon>
        <taxon>Pterygota</taxon>
        <taxon>Neoptera</taxon>
        <taxon>Endopterygota</taxon>
        <taxon>Diptera</taxon>
        <taxon>Nematocera</taxon>
        <taxon>Culicoidea</taxon>
        <taxon>Culicidae</taxon>
        <taxon>Culicinae</taxon>
        <taxon>Culicini</taxon>
        <taxon>Culex</taxon>
        <taxon>Culex</taxon>
    </lineage>
</organism>
<dbReference type="EMBL" id="HBUE01102208">
    <property type="protein sequence ID" value="CAG6485902.1"/>
    <property type="molecule type" value="Transcribed_RNA"/>
</dbReference>
<feature type="region of interest" description="Disordered" evidence="1">
    <location>
        <begin position="53"/>
        <end position="100"/>
    </location>
</feature>
<dbReference type="AlphaFoldDB" id="A0A8D8C797"/>
<reference evidence="2" key="1">
    <citation type="submission" date="2021-05" db="EMBL/GenBank/DDBJ databases">
        <authorList>
            <person name="Alioto T."/>
            <person name="Alioto T."/>
            <person name="Gomez Garrido J."/>
        </authorList>
    </citation>
    <scope>NUCLEOTIDE SEQUENCE</scope>
</reference>